<dbReference type="OrthoDB" id="127841at2"/>
<gene>
    <name evidence="3" type="ORF">SAMN05421819_3580</name>
</gene>
<keyword evidence="4" id="KW-1185">Reference proteome</keyword>
<dbReference type="InterPro" id="IPR041489">
    <property type="entry name" value="PDZ_6"/>
</dbReference>
<dbReference type="Pfam" id="PF17820">
    <property type="entry name" value="PDZ_6"/>
    <property type="match status" value="1"/>
</dbReference>
<evidence type="ECO:0000259" key="2">
    <source>
        <dbReference type="PROSITE" id="PS50106"/>
    </source>
</evidence>
<evidence type="ECO:0000313" key="4">
    <source>
        <dbReference type="Proteomes" id="UP000236728"/>
    </source>
</evidence>
<dbReference type="SUPFAM" id="SSF50156">
    <property type="entry name" value="PDZ domain-like"/>
    <property type="match status" value="1"/>
</dbReference>
<feature type="domain" description="PDZ" evidence="2">
    <location>
        <begin position="90"/>
        <end position="162"/>
    </location>
</feature>
<dbReference type="GO" id="GO:0030288">
    <property type="term" value="C:outer membrane-bounded periplasmic space"/>
    <property type="evidence" value="ECO:0007669"/>
    <property type="project" value="TreeGrafter"/>
</dbReference>
<feature type="region of interest" description="Disordered" evidence="1">
    <location>
        <begin position="366"/>
        <end position="398"/>
    </location>
</feature>
<dbReference type="Gene3D" id="2.30.42.10">
    <property type="match status" value="1"/>
</dbReference>
<dbReference type="EMBL" id="FNVA01000006">
    <property type="protein sequence ID" value="SEG56573.1"/>
    <property type="molecule type" value="Genomic_DNA"/>
</dbReference>
<dbReference type="PANTHER" id="PTHR32060:SF30">
    <property type="entry name" value="CARBOXY-TERMINAL PROCESSING PROTEASE CTPA"/>
    <property type="match status" value="1"/>
</dbReference>
<dbReference type="InterPro" id="IPR001478">
    <property type="entry name" value="PDZ"/>
</dbReference>
<keyword evidence="3" id="KW-0645">Protease</keyword>
<dbReference type="GO" id="GO:0008236">
    <property type="term" value="F:serine-type peptidase activity"/>
    <property type="evidence" value="ECO:0007669"/>
    <property type="project" value="InterPro"/>
</dbReference>
<dbReference type="PANTHER" id="PTHR32060">
    <property type="entry name" value="TAIL-SPECIFIC PROTEASE"/>
    <property type="match status" value="1"/>
</dbReference>
<organism evidence="3 4">
    <name type="scientific">Bryocella elongata</name>
    <dbReference type="NCBI Taxonomy" id="863522"/>
    <lineage>
        <taxon>Bacteria</taxon>
        <taxon>Pseudomonadati</taxon>
        <taxon>Acidobacteriota</taxon>
        <taxon>Terriglobia</taxon>
        <taxon>Terriglobales</taxon>
        <taxon>Acidobacteriaceae</taxon>
        <taxon>Bryocella</taxon>
    </lineage>
</organism>
<dbReference type="Gene3D" id="3.30.750.44">
    <property type="match status" value="1"/>
</dbReference>
<evidence type="ECO:0000256" key="1">
    <source>
        <dbReference type="SAM" id="MobiDB-lite"/>
    </source>
</evidence>
<evidence type="ECO:0000313" key="3">
    <source>
        <dbReference type="EMBL" id="SEG56573.1"/>
    </source>
</evidence>
<dbReference type="RefSeq" id="WP_103934429.1">
    <property type="nucleotide sequence ID" value="NZ_FNVA01000006.1"/>
</dbReference>
<dbReference type="GO" id="GO:0006508">
    <property type="term" value="P:proteolysis"/>
    <property type="evidence" value="ECO:0007669"/>
    <property type="project" value="UniProtKB-KW"/>
</dbReference>
<dbReference type="SMART" id="SM00228">
    <property type="entry name" value="PDZ"/>
    <property type="match status" value="1"/>
</dbReference>
<dbReference type="Proteomes" id="UP000236728">
    <property type="component" value="Unassembled WGS sequence"/>
</dbReference>
<dbReference type="Pfam" id="PF03572">
    <property type="entry name" value="Peptidase_S41"/>
    <property type="match status" value="1"/>
</dbReference>
<dbReference type="SUPFAM" id="SSF52096">
    <property type="entry name" value="ClpP/crotonase"/>
    <property type="match status" value="1"/>
</dbReference>
<sequence length="409" mass="43190">MPKSLKISLLAVSVMLVVGVFLGVNARGVHAAGDAQQEGAYRQINVYGEVLQHIETEYVVDPNMHNVTNGALRGLLESLDADSSYLTPEDYKAYRSDKGGKAQVGINISKRYGYATVVSVIANSPADKASIADGDIIEAIGTQDTRDLSLAMIQTMLEGAPGSELHIAVIRPRKAEPEKITLSRVMISEPAVSETLYENSSIVYLAPGILDKDHVNQMEQKLKTAAKSNRKVLLDLREVSAGSMEEGVRAANLFLKSGTIATLEGQKFPKQTFGADASKAADATSPLVVLVNRGTAGPAELLAAAIADNHRGDLVGEKTFGEGTEQKTFELSDGGAVILSIAKYASPAGKKFEDDAVTPATVVAANDDLSADSDSSDSTTKTPTPPKKPTPAQDNVLNKGLDLLKAKAA</sequence>
<dbReference type="AlphaFoldDB" id="A0A1H6B6T6"/>
<reference evidence="3 4" key="1">
    <citation type="submission" date="2016-10" db="EMBL/GenBank/DDBJ databases">
        <authorList>
            <person name="de Groot N.N."/>
        </authorList>
    </citation>
    <scope>NUCLEOTIDE SEQUENCE [LARGE SCALE GENOMIC DNA]</scope>
    <source>
        <strain evidence="3 4">DSM 22489</strain>
    </source>
</reference>
<dbReference type="InterPro" id="IPR036034">
    <property type="entry name" value="PDZ_sf"/>
</dbReference>
<dbReference type="InterPro" id="IPR029045">
    <property type="entry name" value="ClpP/crotonase-like_dom_sf"/>
</dbReference>
<dbReference type="PROSITE" id="PS50106">
    <property type="entry name" value="PDZ"/>
    <property type="match status" value="1"/>
</dbReference>
<dbReference type="GO" id="GO:0004175">
    <property type="term" value="F:endopeptidase activity"/>
    <property type="evidence" value="ECO:0007669"/>
    <property type="project" value="TreeGrafter"/>
</dbReference>
<dbReference type="Gene3D" id="3.90.226.10">
    <property type="entry name" value="2-enoyl-CoA Hydratase, Chain A, domain 1"/>
    <property type="match status" value="1"/>
</dbReference>
<dbReference type="InterPro" id="IPR005151">
    <property type="entry name" value="Tail-specific_protease"/>
</dbReference>
<dbReference type="SMART" id="SM00245">
    <property type="entry name" value="TSPc"/>
    <property type="match status" value="1"/>
</dbReference>
<keyword evidence="3" id="KW-0378">Hydrolase</keyword>
<accession>A0A1H6B6T6</accession>
<name>A0A1H6B6T6_9BACT</name>
<protein>
    <submittedName>
        <fullName evidence="3">Carboxyl-terminal processing protease</fullName>
    </submittedName>
</protein>
<dbReference type="GO" id="GO:0007165">
    <property type="term" value="P:signal transduction"/>
    <property type="evidence" value="ECO:0007669"/>
    <property type="project" value="TreeGrafter"/>
</dbReference>
<proteinExistence type="predicted"/>